<dbReference type="SUPFAM" id="SSF111384">
    <property type="entry name" value="OmpH-like"/>
    <property type="match status" value="1"/>
</dbReference>
<comment type="similarity">
    <text evidence="1">Belongs to the Skp family.</text>
</comment>
<dbReference type="EMBL" id="RJUF01000175">
    <property type="protein sequence ID" value="MCP9764653.1"/>
    <property type="molecule type" value="Genomic_DNA"/>
</dbReference>
<dbReference type="Proteomes" id="UP001204144">
    <property type="component" value="Unassembled WGS sequence"/>
</dbReference>
<dbReference type="Pfam" id="PF03938">
    <property type="entry name" value="OmpH"/>
    <property type="match status" value="1"/>
</dbReference>
<keyword evidence="6" id="KW-1185">Reference proteome</keyword>
<evidence type="ECO:0000256" key="1">
    <source>
        <dbReference type="ARBA" id="ARBA00009091"/>
    </source>
</evidence>
<evidence type="ECO:0000313" key="5">
    <source>
        <dbReference type="EMBL" id="MCP9764653.1"/>
    </source>
</evidence>
<dbReference type="RefSeq" id="WP_255038345.1">
    <property type="nucleotide sequence ID" value="NZ_RJUF01000175.1"/>
</dbReference>
<dbReference type="GO" id="GO:0005829">
    <property type="term" value="C:cytosol"/>
    <property type="evidence" value="ECO:0007669"/>
    <property type="project" value="TreeGrafter"/>
</dbReference>
<dbReference type="PANTHER" id="PTHR35089">
    <property type="entry name" value="CHAPERONE PROTEIN SKP"/>
    <property type="match status" value="1"/>
</dbReference>
<evidence type="ECO:0000313" key="6">
    <source>
        <dbReference type="Proteomes" id="UP001204144"/>
    </source>
</evidence>
<dbReference type="GO" id="GO:0051082">
    <property type="term" value="F:unfolded protein binding"/>
    <property type="evidence" value="ECO:0007669"/>
    <property type="project" value="InterPro"/>
</dbReference>
<name>A0AAE3H498_9BACT</name>
<dbReference type="GO" id="GO:0050821">
    <property type="term" value="P:protein stabilization"/>
    <property type="evidence" value="ECO:0007669"/>
    <property type="project" value="TreeGrafter"/>
</dbReference>
<dbReference type="PANTHER" id="PTHR35089:SF1">
    <property type="entry name" value="CHAPERONE PROTEIN SKP"/>
    <property type="match status" value="1"/>
</dbReference>
<gene>
    <name evidence="5" type="ORF">EGI31_17075</name>
</gene>
<dbReference type="InterPro" id="IPR005632">
    <property type="entry name" value="Chaperone_Skp"/>
</dbReference>
<dbReference type="InterPro" id="IPR024930">
    <property type="entry name" value="Skp_dom_sf"/>
</dbReference>
<protein>
    <submittedName>
        <fullName evidence="5">OmpH family outer membrane protein</fullName>
    </submittedName>
</protein>
<dbReference type="AlphaFoldDB" id="A0AAE3H498"/>
<dbReference type="Gene3D" id="3.30.910.20">
    <property type="entry name" value="Skp domain"/>
    <property type="match status" value="1"/>
</dbReference>
<keyword evidence="2 4" id="KW-0732">Signal</keyword>
<feature type="signal peptide" evidence="4">
    <location>
        <begin position="1"/>
        <end position="20"/>
    </location>
</feature>
<evidence type="ECO:0000256" key="2">
    <source>
        <dbReference type="ARBA" id="ARBA00022729"/>
    </source>
</evidence>
<dbReference type="SMART" id="SM00935">
    <property type="entry name" value="OmpH"/>
    <property type="match status" value="1"/>
</dbReference>
<reference evidence="5 6" key="1">
    <citation type="submission" date="2018-11" db="EMBL/GenBank/DDBJ databases">
        <title>Novel bacteria species description.</title>
        <authorList>
            <person name="Han J.-H."/>
        </authorList>
    </citation>
    <scope>NUCLEOTIDE SEQUENCE [LARGE SCALE GENOMIC DNA]</scope>
    <source>
        <strain evidence="5 6">KCTC23259</strain>
    </source>
</reference>
<feature type="chain" id="PRO_5042071110" evidence="4">
    <location>
        <begin position="21"/>
        <end position="190"/>
    </location>
</feature>
<organism evidence="5 6">
    <name type="scientific">Lacihabitans soyangensis</name>
    <dbReference type="NCBI Taxonomy" id="869394"/>
    <lineage>
        <taxon>Bacteria</taxon>
        <taxon>Pseudomonadati</taxon>
        <taxon>Bacteroidota</taxon>
        <taxon>Cytophagia</taxon>
        <taxon>Cytophagales</taxon>
        <taxon>Leadbetterellaceae</taxon>
        <taxon>Lacihabitans</taxon>
    </lineage>
</organism>
<evidence type="ECO:0000256" key="4">
    <source>
        <dbReference type="SAM" id="SignalP"/>
    </source>
</evidence>
<evidence type="ECO:0000256" key="3">
    <source>
        <dbReference type="SAM" id="Coils"/>
    </source>
</evidence>
<feature type="coiled-coil region" evidence="3">
    <location>
        <begin position="84"/>
        <end position="118"/>
    </location>
</feature>
<comment type="caution">
    <text evidence="5">The sequence shown here is derived from an EMBL/GenBank/DDBJ whole genome shotgun (WGS) entry which is preliminary data.</text>
</comment>
<accession>A0AAE3H498</accession>
<sequence length="190" mass="21016">MKIKLFVIALTILASISTNAQNLKIGYTNIEFILQNLPDSKDIQAKLSTEKAQYDKLYQDKLAEAQKMFEDYQKNAASMSAVIKADKEKTLQNKQNELQELQQNAETALSRKQQEMIAPVMDKIQTAIDAVAKENGYTYVLNSDAGYGTTPVILVAPETDNITNLVFKKMGVPIPAETKDAAPASTTPKK</sequence>
<keyword evidence="3" id="KW-0175">Coiled coil</keyword>
<proteinExistence type="inferred from homology"/>